<evidence type="ECO:0000256" key="4">
    <source>
        <dbReference type="ARBA" id="ARBA00022984"/>
    </source>
</evidence>
<evidence type="ECO:0000256" key="1">
    <source>
        <dbReference type="ARBA" id="ARBA00009943"/>
    </source>
</evidence>
<dbReference type="GO" id="GO:0016755">
    <property type="term" value="F:aminoacyltransferase activity"/>
    <property type="evidence" value="ECO:0007669"/>
    <property type="project" value="InterPro"/>
</dbReference>
<dbReference type="Pfam" id="PF13480">
    <property type="entry name" value="Acetyltransf_6"/>
    <property type="match status" value="1"/>
</dbReference>
<keyword evidence="3" id="KW-0133">Cell shape</keyword>
<keyword evidence="6" id="KW-0961">Cell wall biogenesis/degradation</keyword>
<dbReference type="Proteomes" id="UP000009286">
    <property type="component" value="Chromosome"/>
</dbReference>
<evidence type="ECO:0000313" key="8">
    <source>
        <dbReference type="EMBL" id="AEP10701.1"/>
    </source>
</evidence>
<name>G2KMK8_MICAA</name>
<dbReference type="GO" id="GO:0008360">
    <property type="term" value="P:regulation of cell shape"/>
    <property type="evidence" value="ECO:0007669"/>
    <property type="project" value="UniProtKB-KW"/>
</dbReference>
<dbReference type="InterPro" id="IPR016181">
    <property type="entry name" value="Acyl_CoA_acyltransferase"/>
</dbReference>
<reference evidence="8 9" key="1">
    <citation type="journal article" date="2011" name="BMC Genomics">
        <title>Genomic insights into an obligate epibiotic bacterial predator: Micavibrio aeruginosavorus ARL-13.</title>
        <authorList>
            <person name="Wang Z."/>
            <person name="Kadouri D."/>
            <person name="Wu M."/>
        </authorList>
    </citation>
    <scope>NUCLEOTIDE SEQUENCE [LARGE SCALE GENOMIC DNA]</scope>
    <source>
        <strain evidence="8 9">ARL-13</strain>
    </source>
</reference>
<dbReference type="eggNOG" id="COG2348">
    <property type="taxonomic scope" value="Bacteria"/>
</dbReference>
<comment type="similarity">
    <text evidence="1">Belongs to the FemABX family.</text>
</comment>
<dbReference type="HOGENOM" id="CLU_072557_0_0_5"/>
<keyword evidence="9" id="KW-1185">Reference proteome</keyword>
<protein>
    <recommendedName>
        <fullName evidence="7">BioF2-like acetyltransferase domain-containing protein</fullName>
    </recommendedName>
</protein>
<evidence type="ECO:0000256" key="3">
    <source>
        <dbReference type="ARBA" id="ARBA00022960"/>
    </source>
</evidence>
<proteinExistence type="inferred from homology"/>
<dbReference type="InterPro" id="IPR003447">
    <property type="entry name" value="FEMABX"/>
</dbReference>
<evidence type="ECO:0000313" key="9">
    <source>
        <dbReference type="Proteomes" id="UP000009286"/>
    </source>
</evidence>
<evidence type="ECO:0000259" key="7">
    <source>
        <dbReference type="Pfam" id="PF13480"/>
    </source>
</evidence>
<dbReference type="PANTHER" id="PTHR36174:SF1">
    <property type="entry name" value="LIPID II:GLYCINE GLYCYLTRANSFERASE"/>
    <property type="match status" value="1"/>
</dbReference>
<dbReference type="GO" id="GO:0009252">
    <property type="term" value="P:peptidoglycan biosynthetic process"/>
    <property type="evidence" value="ECO:0007669"/>
    <property type="project" value="UniProtKB-KW"/>
</dbReference>
<dbReference type="Gene3D" id="3.40.630.30">
    <property type="match status" value="1"/>
</dbReference>
<dbReference type="SUPFAM" id="SSF55729">
    <property type="entry name" value="Acyl-CoA N-acyltransferases (Nat)"/>
    <property type="match status" value="2"/>
</dbReference>
<sequence>MQGETAPPACLIRWNVLSLDQWNERFASARRASLLQSYDYARAACPLLGLTARWGVIEMGGAVAGLVQILETAFPGHLLHGVHLDRGPVWMPGFGTPDHVAAFFTAFNRAMPRRLGRRRRFIPEISDTPDMRDVLQRAGLRSRGSSYQTIWLDLDPDDDLRRAGLRKSWRNELTKAQKNTALHVAWTTNPQTIDDVIAGYHADRTLRGYPGPSVKMVRALARQFFATNNLLVGSVRVHNDTIAMVMVLIHGTSATYQVGWTTNAGREYHAHHLLLWDSSVILKQRGVRDFDLGGISDDKDGLAIFKTGLGGTIIRTPGFYD</sequence>
<dbReference type="RefSeq" id="WP_014103924.1">
    <property type="nucleotide sequence ID" value="NC_016026.1"/>
</dbReference>
<keyword evidence="2" id="KW-0808">Transferase</keyword>
<dbReference type="EMBL" id="CP002382">
    <property type="protein sequence ID" value="AEP10701.1"/>
    <property type="molecule type" value="Genomic_DNA"/>
</dbReference>
<dbReference type="InterPro" id="IPR050644">
    <property type="entry name" value="PG_Glycine_Bridge_Synth"/>
</dbReference>
<dbReference type="AlphaFoldDB" id="G2KMK8"/>
<organism evidence="8 9">
    <name type="scientific">Micavibrio aeruginosavorus (strain ARL-13)</name>
    <dbReference type="NCBI Taxonomy" id="856793"/>
    <lineage>
        <taxon>Bacteria</taxon>
        <taxon>Pseudomonadati</taxon>
        <taxon>Bdellovibrionota</taxon>
        <taxon>Bdellovibrionia</taxon>
        <taxon>Bdellovibrionales</taxon>
        <taxon>Pseudobdellovibrionaceae</taxon>
        <taxon>Micavibrio</taxon>
    </lineage>
</organism>
<dbReference type="GO" id="GO:0071555">
    <property type="term" value="P:cell wall organization"/>
    <property type="evidence" value="ECO:0007669"/>
    <property type="project" value="UniProtKB-KW"/>
</dbReference>
<dbReference type="PANTHER" id="PTHR36174">
    <property type="entry name" value="LIPID II:GLYCINE GLYCYLTRANSFERASE"/>
    <property type="match status" value="1"/>
</dbReference>
<accession>G2KMK8</accession>
<evidence type="ECO:0000256" key="2">
    <source>
        <dbReference type="ARBA" id="ARBA00022679"/>
    </source>
</evidence>
<gene>
    <name evidence="8" type="ordered locus">MICA_2399</name>
</gene>
<keyword evidence="4" id="KW-0573">Peptidoglycan synthesis</keyword>
<evidence type="ECO:0000256" key="6">
    <source>
        <dbReference type="ARBA" id="ARBA00023316"/>
    </source>
</evidence>
<evidence type="ECO:0000256" key="5">
    <source>
        <dbReference type="ARBA" id="ARBA00023315"/>
    </source>
</evidence>
<dbReference type="STRING" id="856793.MICA_2399"/>
<feature type="domain" description="BioF2-like acetyltransferase" evidence="7">
    <location>
        <begin position="165"/>
        <end position="296"/>
    </location>
</feature>
<dbReference type="PROSITE" id="PS51191">
    <property type="entry name" value="FEMABX"/>
    <property type="match status" value="1"/>
</dbReference>
<dbReference type="InterPro" id="IPR038740">
    <property type="entry name" value="BioF2-like_GNAT_dom"/>
</dbReference>
<keyword evidence="5" id="KW-0012">Acyltransferase</keyword>
<dbReference type="KEGG" id="mai:MICA_2399"/>